<dbReference type="InterPro" id="IPR009009">
    <property type="entry name" value="RlpA-like_DPBB"/>
</dbReference>
<dbReference type="EMBL" id="QCZI01000016">
    <property type="protein sequence ID" value="PWA04283.1"/>
    <property type="molecule type" value="Genomic_DNA"/>
</dbReference>
<feature type="signal peptide" evidence="3">
    <location>
        <begin position="1"/>
        <end position="19"/>
    </location>
</feature>
<proteinExistence type="inferred from homology"/>
<dbReference type="Proteomes" id="UP000245449">
    <property type="component" value="Unassembled WGS sequence"/>
</dbReference>
<reference evidence="6 7" key="1">
    <citation type="submission" date="2018-04" db="EMBL/GenBank/DDBJ databases">
        <title>Flavobacterium sp. nov., isolated from glacier ice.</title>
        <authorList>
            <person name="Liu Q."/>
            <person name="Xin Y.-H."/>
        </authorList>
    </citation>
    <scope>NUCLEOTIDE SEQUENCE [LARGE SCALE GENOMIC DNA]</scope>
    <source>
        <strain evidence="6 7">RB1R5</strain>
    </source>
</reference>
<feature type="chain" id="PRO_5015794694" description="Probable endolytic peptidoglycan transglycosylase RlpA" evidence="3">
    <location>
        <begin position="20"/>
        <end position="160"/>
    </location>
</feature>
<comment type="function">
    <text evidence="3">Lytic transglycosylase with a strong preference for naked glycan strands that lack stem peptides.</text>
</comment>
<evidence type="ECO:0000256" key="3">
    <source>
        <dbReference type="HAMAP-Rule" id="MF_02071"/>
    </source>
</evidence>
<gene>
    <name evidence="3" type="primary">rlpA</name>
    <name evidence="6" type="ORF">DB895_11735</name>
</gene>
<dbReference type="OrthoDB" id="9779128at2"/>
<evidence type="ECO:0000313" key="6">
    <source>
        <dbReference type="EMBL" id="PWA04283.1"/>
    </source>
</evidence>
<sequence precursor="true">MKKAITLFLSIAIIGLASSQIAIKEKLKANAQKDTVKKEKIVEEQPEIAKDSAVIVYNGKFKSYKKNVHASYYAQKFSGKRTSSGQRFDNNKYTAAHRKFPFGTKLRVTNEANGKSVIVEVTDRGPFSRGREIDLTKRAFMDIASNKNSGSLIVKIEVAN</sequence>
<dbReference type="NCBIfam" id="TIGR00413">
    <property type="entry name" value="rlpA"/>
    <property type="match status" value="1"/>
</dbReference>
<dbReference type="GO" id="GO:0071555">
    <property type="term" value="P:cell wall organization"/>
    <property type="evidence" value="ECO:0007669"/>
    <property type="project" value="UniProtKB-KW"/>
</dbReference>
<name>A0A2U1JHD9_9FLAO</name>
<dbReference type="HAMAP" id="MF_02071">
    <property type="entry name" value="RlpA"/>
    <property type="match status" value="1"/>
</dbReference>
<organism evidence="6 7">
    <name type="scientific">Flavobacterium psychrotolerans</name>
    <dbReference type="NCBI Taxonomy" id="2169410"/>
    <lineage>
        <taxon>Bacteria</taxon>
        <taxon>Pseudomonadati</taxon>
        <taxon>Bacteroidota</taxon>
        <taxon>Flavobacteriia</taxon>
        <taxon>Flavobacteriales</taxon>
        <taxon>Flavobacteriaceae</taxon>
        <taxon>Flavobacterium</taxon>
    </lineage>
</organism>
<evidence type="ECO:0000256" key="4">
    <source>
        <dbReference type="RuleBase" id="RU003495"/>
    </source>
</evidence>
<keyword evidence="2 3" id="KW-0961">Cell wall biogenesis/degradation</keyword>
<comment type="similarity">
    <text evidence="3 4">Belongs to the RlpA family.</text>
</comment>
<evidence type="ECO:0000259" key="5">
    <source>
        <dbReference type="Pfam" id="PF03330"/>
    </source>
</evidence>
<comment type="caution">
    <text evidence="6">The sequence shown here is derived from an EMBL/GenBank/DDBJ whole genome shotgun (WGS) entry which is preliminary data.</text>
</comment>
<keyword evidence="3" id="KW-0732">Signal</keyword>
<keyword evidence="6" id="KW-0449">Lipoprotein</keyword>
<dbReference type="InterPro" id="IPR034718">
    <property type="entry name" value="RlpA"/>
</dbReference>
<dbReference type="CDD" id="cd22268">
    <property type="entry name" value="DPBB_RlpA-like"/>
    <property type="match status" value="1"/>
</dbReference>
<evidence type="ECO:0000256" key="1">
    <source>
        <dbReference type="ARBA" id="ARBA00023239"/>
    </source>
</evidence>
<dbReference type="SUPFAM" id="SSF50685">
    <property type="entry name" value="Barwin-like endoglucanases"/>
    <property type="match status" value="1"/>
</dbReference>
<feature type="domain" description="RlpA-like protein double-psi beta-barrel" evidence="5">
    <location>
        <begin position="67"/>
        <end position="152"/>
    </location>
</feature>
<dbReference type="PANTHER" id="PTHR34183:SF8">
    <property type="entry name" value="ENDOLYTIC PEPTIDOGLYCAN TRANSGLYCOSYLASE RLPA-RELATED"/>
    <property type="match status" value="1"/>
</dbReference>
<dbReference type="Gene3D" id="2.40.40.10">
    <property type="entry name" value="RlpA-like domain"/>
    <property type="match status" value="1"/>
</dbReference>
<dbReference type="GO" id="GO:0008932">
    <property type="term" value="F:lytic endotransglycosylase activity"/>
    <property type="evidence" value="ECO:0007669"/>
    <property type="project" value="UniProtKB-UniRule"/>
</dbReference>
<dbReference type="Pfam" id="PF03330">
    <property type="entry name" value="DPBB_1"/>
    <property type="match status" value="1"/>
</dbReference>
<accession>A0A2U1JHD9</accession>
<dbReference type="EC" id="4.2.2.-" evidence="3"/>
<dbReference type="InterPro" id="IPR036908">
    <property type="entry name" value="RlpA-like_sf"/>
</dbReference>
<keyword evidence="7" id="KW-1185">Reference proteome</keyword>
<dbReference type="AlphaFoldDB" id="A0A2U1JHD9"/>
<protein>
    <recommendedName>
        <fullName evidence="3">Probable endolytic peptidoglycan transglycosylase RlpA</fullName>
        <ecNumber evidence="3">4.2.2.-</ecNumber>
    </recommendedName>
</protein>
<evidence type="ECO:0000256" key="2">
    <source>
        <dbReference type="ARBA" id="ARBA00023316"/>
    </source>
</evidence>
<dbReference type="RefSeq" id="WP_116725559.1">
    <property type="nucleotide sequence ID" value="NZ_QCZI01000016.1"/>
</dbReference>
<dbReference type="PANTHER" id="PTHR34183">
    <property type="entry name" value="ENDOLYTIC PEPTIDOGLYCAN TRANSGLYCOSYLASE RLPA"/>
    <property type="match status" value="1"/>
</dbReference>
<dbReference type="GO" id="GO:0000270">
    <property type="term" value="P:peptidoglycan metabolic process"/>
    <property type="evidence" value="ECO:0007669"/>
    <property type="project" value="UniProtKB-UniRule"/>
</dbReference>
<keyword evidence="1 3" id="KW-0456">Lyase</keyword>
<dbReference type="InterPro" id="IPR012997">
    <property type="entry name" value="RplA"/>
</dbReference>
<evidence type="ECO:0000313" key="7">
    <source>
        <dbReference type="Proteomes" id="UP000245449"/>
    </source>
</evidence>